<dbReference type="Proteomes" id="UP000327013">
    <property type="component" value="Chromosome 2"/>
</dbReference>
<proteinExistence type="predicted"/>
<sequence length="58" mass="6064">MGRRDPRGSGYQTQPVRDQNRTCCDKVVPKLPAVKAGDGEVSFIGGGGAAQTGITDMI</sequence>
<dbReference type="EMBL" id="CM017322">
    <property type="protein sequence ID" value="KAE8008896.1"/>
    <property type="molecule type" value="Genomic_DNA"/>
</dbReference>
<organism evidence="2 3">
    <name type="scientific">Carpinus fangiana</name>
    <dbReference type="NCBI Taxonomy" id="176857"/>
    <lineage>
        <taxon>Eukaryota</taxon>
        <taxon>Viridiplantae</taxon>
        <taxon>Streptophyta</taxon>
        <taxon>Embryophyta</taxon>
        <taxon>Tracheophyta</taxon>
        <taxon>Spermatophyta</taxon>
        <taxon>Magnoliopsida</taxon>
        <taxon>eudicotyledons</taxon>
        <taxon>Gunneridae</taxon>
        <taxon>Pentapetalae</taxon>
        <taxon>rosids</taxon>
        <taxon>fabids</taxon>
        <taxon>Fagales</taxon>
        <taxon>Betulaceae</taxon>
        <taxon>Carpinus</taxon>
    </lineage>
</organism>
<keyword evidence="3" id="KW-1185">Reference proteome</keyword>
<reference evidence="2 3" key="1">
    <citation type="submission" date="2019-06" db="EMBL/GenBank/DDBJ databases">
        <title>A chromosomal-level reference genome of Carpinus fangiana (Coryloideae, Betulaceae).</title>
        <authorList>
            <person name="Yang X."/>
            <person name="Wang Z."/>
            <person name="Zhang L."/>
            <person name="Hao G."/>
            <person name="Liu J."/>
            <person name="Yang Y."/>
        </authorList>
    </citation>
    <scope>NUCLEOTIDE SEQUENCE [LARGE SCALE GENOMIC DNA]</scope>
    <source>
        <strain evidence="2">Cfa_2016G</strain>
        <tissue evidence="2">Leaf</tissue>
    </source>
</reference>
<evidence type="ECO:0000313" key="2">
    <source>
        <dbReference type="EMBL" id="KAE8008896.1"/>
    </source>
</evidence>
<evidence type="ECO:0000313" key="3">
    <source>
        <dbReference type="Proteomes" id="UP000327013"/>
    </source>
</evidence>
<gene>
    <name evidence="2" type="ORF">FH972_005366</name>
</gene>
<name>A0A5N6QPZ3_9ROSI</name>
<protein>
    <submittedName>
        <fullName evidence="2">Uncharacterized protein</fullName>
    </submittedName>
</protein>
<accession>A0A5N6QPZ3</accession>
<dbReference type="AlphaFoldDB" id="A0A5N6QPZ3"/>
<evidence type="ECO:0000256" key="1">
    <source>
        <dbReference type="SAM" id="MobiDB-lite"/>
    </source>
</evidence>
<feature type="region of interest" description="Disordered" evidence="1">
    <location>
        <begin position="1"/>
        <end position="21"/>
    </location>
</feature>